<evidence type="ECO:0000256" key="2">
    <source>
        <dbReference type="SAM" id="MobiDB-lite"/>
    </source>
</evidence>
<evidence type="ECO:0000256" key="3">
    <source>
        <dbReference type="SAM" id="Phobius"/>
    </source>
</evidence>
<feature type="coiled-coil region" evidence="1">
    <location>
        <begin position="1556"/>
        <end position="1590"/>
    </location>
</feature>
<dbReference type="InParanoid" id="I7M3R7"/>
<feature type="transmembrane region" description="Helical" evidence="3">
    <location>
        <begin position="3977"/>
        <end position="3998"/>
    </location>
</feature>
<feature type="compositionally biased region" description="Basic and acidic residues" evidence="2">
    <location>
        <begin position="417"/>
        <end position="426"/>
    </location>
</feature>
<feature type="transmembrane region" description="Helical" evidence="3">
    <location>
        <begin position="4129"/>
        <end position="4148"/>
    </location>
</feature>
<keyword evidence="1" id="KW-0175">Coiled coil</keyword>
<dbReference type="Proteomes" id="UP000009168">
    <property type="component" value="Unassembled WGS sequence"/>
</dbReference>
<proteinExistence type="predicted"/>
<dbReference type="Gene3D" id="3.80.10.10">
    <property type="entry name" value="Ribonuclease Inhibitor"/>
    <property type="match status" value="2"/>
</dbReference>
<feature type="transmembrane region" description="Helical" evidence="3">
    <location>
        <begin position="4004"/>
        <end position="4025"/>
    </location>
</feature>
<keyword evidence="3 4" id="KW-0812">Transmembrane</keyword>
<dbReference type="InterPro" id="IPR032675">
    <property type="entry name" value="LRR_dom_sf"/>
</dbReference>
<keyword evidence="5" id="KW-1185">Reference proteome</keyword>
<keyword evidence="3" id="KW-1133">Transmembrane helix</keyword>
<evidence type="ECO:0000313" key="5">
    <source>
        <dbReference type="Proteomes" id="UP000009168"/>
    </source>
</evidence>
<feature type="region of interest" description="Disordered" evidence="2">
    <location>
        <begin position="399"/>
        <end position="426"/>
    </location>
</feature>
<evidence type="ECO:0000256" key="1">
    <source>
        <dbReference type="SAM" id="Coils"/>
    </source>
</evidence>
<reference evidence="5" key="1">
    <citation type="journal article" date="2006" name="PLoS Biol.">
        <title>Macronuclear genome sequence of the ciliate Tetrahymena thermophila, a model eukaryote.</title>
        <authorList>
            <person name="Eisen J.A."/>
            <person name="Coyne R.S."/>
            <person name="Wu M."/>
            <person name="Wu D."/>
            <person name="Thiagarajan M."/>
            <person name="Wortman J.R."/>
            <person name="Badger J.H."/>
            <person name="Ren Q."/>
            <person name="Amedeo P."/>
            <person name="Jones K.M."/>
            <person name="Tallon L.J."/>
            <person name="Delcher A.L."/>
            <person name="Salzberg S.L."/>
            <person name="Silva J.C."/>
            <person name="Haas B.J."/>
            <person name="Majoros W.H."/>
            <person name="Farzad M."/>
            <person name="Carlton J.M."/>
            <person name="Smith R.K. Jr."/>
            <person name="Garg J."/>
            <person name="Pearlman R.E."/>
            <person name="Karrer K.M."/>
            <person name="Sun L."/>
            <person name="Manning G."/>
            <person name="Elde N.C."/>
            <person name="Turkewitz A.P."/>
            <person name="Asai D.J."/>
            <person name="Wilkes D.E."/>
            <person name="Wang Y."/>
            <person name="Cai H."/>
            <person name="Collins K."/>
            <person name="Stewart B.A."/>
            <person name="Lee S.R."/>
            <person name="Wilamowska K."/>
            <person name="Weinberg Z."/>
            <person name="Ruzzo W.L."/>
            <person name="Wloga D."/>
            <person name="Gaertig J."/>
            <person name="Frankel J."/>
            <person name="Tsao C.-C."/>
            <person name="Gorovsky M.A."/>
            <person name="Keeling P.J."/>
            <person name="Waller R.F."/>
            <person name="Patron N.J."/>
            <person name="Cherry J.M."/>
            <person name="Stover N.A."/>
            <person name="Krieger C.J."/>
            <person name="del Toro C."/>
            <person name="Ryder H.F."/>
            <person name="Williamson S.C."/>
            <person name="Barbeau R.A."/>
            <person name="Hamilton E.P."/>
            <person name="Orias E."/>
        </authorList>
    </citation>
    <scope>NUCLEOTIDE SEQUENCE [LARGE SCALE GENOMIC DNA]</scope>
    <source>
        <strain evidence="5">SB210</strain>
    </source>
</reference>
<dbReference type="SUPFAM" id="SSF52058">
    <property type="entry name" value="L domain-like"/>
    <property type="match status" value="1"/>
</dbReference>
<dbReference type="OrthoDB" id="120976at2759"/>
<sequence>MGILLCRKKKKNGSLEGIQHELIINQKNVDVYNVKKQLKDMKNHLKSIKIINCTSNRDRFESVDILLLREDLQVSDFPKLQSVSIDFIRYQDSPKLDPININNSSIKMATSINQKGSKIPGIKQIQNLFKQKKLVLNEQQSQDNTILSNQLLLKNADSHIVDQFSRQKLDDKLYEKALKTIQKDMKTHLLLRYTVNQEQLIINQLAFKDKRAFLYMMRKMKQLNCTLKTIIFKDIITLKKNIFITICQQMREIQYLEEIQIINTNLMSEQVLQLQYFLCWMQKQVKILIISGANLIDEHIDILFFQKFKINDFYALENLELKNCPQLWKSDKYILLMKQYTQLKLNQSTSNFRQSANKSLKSQTEHNQPNNQIELKSKSLESSNKVVLAIQNGAQIKQDTKIGKKTSNKDNQQQQEKQNHSKKSIEDDIKIQGQMDQQVKLMDDQNKIVSINDINLQINENKDRLILPYVNNVIVDLPEQKNTLSDEKIEESGIKQNIQEQKAATITQVNQQSIVETEAAMQKEKQNIIESESRLKQIYLDMTYDNRHERQFLIGQFLWENQIQESYDENDLDAITNNGIKENNLSSSHSVIQGNNSNIADKGMTQQDNQFFNQFFKQCIRDLMELDMCKIIDFSSLNYQNFSNDQKKQISQFIISSNAIQTFIIQYDRIFFKEFCELISNKYKTKRQRLFDSYEKELVRLMKSKNTEEFNYYLENPQIFFNSNLKNNLFSLENITIIASKLDQFQFDSFCFISFLSMFLLSIEIDFQKQQVEDQVIFPTHYQVLEYLRKMVEINNYDEFQQDNTNNNDSDEEEATTEKNNKEFDNKNEIQNLEDKNSGKKGVNQQNNEEVIDLSDQNKKIKNSYDKIKINGINSKNTKNAHTFSSQIFEAIRNYQNLFDLQTSLQDFKLKNFTWKNAQGFNNDKSFSQFLFTYFSLNADSIMNLEFYNAQISHSSLSRVQEIIKIVFSKYKYYNQNENPDLSTSILNYNETIQLNKLLQKNIQTSNMKSSFRNSGQIEKIKNFKELNFMKTQKSILYNPSKINSNQTFHQKNSMRDDKQNQIVRASGDSQHLKDNYQNIQKPQKSILEMSKSKTKSKYFLNKFKIKFIEKKIINVKQILNSFGKICKYVEILNATCLDPYELEIIQRQEQQIAEQALSVSKMQQSIKLANQQGALENPNLFYQRAKMALNNLGQSNQFGNPSMFNSSSVLKQSKDNSKNYQNSSNQNWEQGKSQGQNQNKNILSSIKLVDYIGFSLKDVLEINNQMDNITELVLIRCRLQLQTFTQIAQKICSFKNLKKLVISGNNFSVQNQVIKNEVVNNNLQRQGTIDMKKSVIPNLDLKNDNQNQKKLFNFQNQKYLKQQLGNSIQLSYNQNQNQIAQSYANIIQEEGDVEKQTEEMFKLCIQNILQIQNLKYIDLSNNELDECFGLVLYDELAKRSLYFLEGKSKQQKVDYIKQNNNLNQQNQQLNQVNEIPSSDSQNEFSFNNQNQLQTQGSRKSGFYSKFIAQQLNSNVNQRNTLNGNKKFSKLRQLNTKFFSDSTDNYGNEIQKQKTEKQTEQNIQNERITEEEAKENYQKIKNSSQEEDNNANLFQIQYTEDRILDPQFKSSENINQNLQKENQFFADKDIYDFLPTFRNQRISLKEPVSLVMNTKYTAKANKILENIPENDLERLESKFSQQNFNQSIQDNKNLVGGEAQKRGSKLDKEDLLHVPDILEFYLQNNNFKEKTIVSLMKQIGILFDKLKVLDISAKSSNQNKKLKQSQSINQIQQSQQLQNQKNKFQISDLQESKLNNQISSDFLSGKSEQESSYEKDLQSIVSSLQQDSIQSDSIVQNNIPVYQNNLNYQREQQLEKLFTQNSQNQFQNLQKLSIKDIGLQSFQQHSLIGNLFSFPSIQELDLSGCLESDKSVELLLQEVNAILVCQLKKINLSRNKNLKRASWKSLSVFFISEVRSIETLNLSDCQLNEDKISGLIEGFNELQKDCSLQELILARNIRLEGILKKFIFILTQINYLHLQVLDLSGCNLNDQSCENMIQGLLYGKKKRHEIINNYLLNIENPQQQQEGFQNEFINLIKDKDNLQKNSLVHSKSFQLIKLILYDNNISMKMQLLTQYCFVFQIQEEDNILFRMHFSSNEEQKKQLSNIWNNLKAKKGLIYSNLHHHLLEEYSVSSQTLVLGPNLFSSKKVAEDILLNCLRTFNSIRKLKLHVNDKIVSIMNGIANQEKLYGQESSSFIEKSTVQNKQKMSVVSGQGSKQNNQVSINNLTNQSENYSSANYSKGFIIIQHEQKRGSKKMTFIPRSRFEHKPHTQIQEKQPKVFQIDRQITLPNDLANINQNNIKQLENQRSNNNHLTYIQESSNNKSNIQNNQFGIKNRLQELSNQMQKQKNENKASFTIQGVDQNGGSQDMINNKKRSSSLLNQLFLRDALMKKKQRNSLTSKSPLSRKSYQENTPQSITKNMENINGNFSSYLQTNDQILNHNTNQEVIGHQKDQFLSVKKNLISEMSEQNSFINDLVLVSNSEKQSSNEVALNNQVQYQNTIFKTIAKGSDLNQRNEKYFNDSFNFETLTNLEINNAQQIPDQNKHKKMVEINKKFEVNDKDKFFLQPQSPKKTKSIIKNNRSILEAEKDQQKRKSFNSPSFDIASFIHPQPLSNKSSFLFGKDSNVKKTQTIIDQHDKNNANENIFHQKQLSFKSNGTQIQTQEQITISRNQSQNKGQLNEQHIQQINEKINNPKYENSIIHLQDIESLILHSDEKVGIVNLLEFFSVIADNIKIIDFSKIIMSHSMFVRVAFRVLEIFENINQVKFANLQLQLNNEHLLRQTGQALHYIFTTPSIDKLEFLNCQITEQLIEYIIYPEDKENEPSFFAKDVNFSKNKNISFSKEENLILLENAEILNLSDCNLNDKKINININTWKRDYLESLIDLDLSYNKALSPKFFCNLGQYISKNKILQRLNISYTGMYVEKQKQFSYGLHYKNGIHHLALQKLIIKEMRFCKKEGTLMLFKALSKLQFLEVLDMSEMQVSNYQELDILHNYLRHEYIGKFTKVKKFYLQNCQFLFDTIPYYDFNSKYSLLEYNHFSLFLLTQFENIILLDLTGCLNSKKFSKKFLQELDIMRRKKLFNSTIKSLNISKNLISAEEIRDCVCNILFLFKNLQILQMRSLVHYEQNYVQNILDGLDSFSYFQFLQNQNYQDKKDAEQQGKEIAEAFLKIKNQPLDQLPQLEFKDSTNNVNRSNMQKDSFSSKFYSFNSSQLRQLSNQEGSISINLSELVISDISNELIHNKGNIDMLLDTWVTNKIFANLKKIFIYAEYTQVTNLVRLQSLYNDSLLELNEKVEQLQIEPNSDFEIRFKFKESQQLVVLKPEKKKSQLNSIINKEEKVLKKSIYFNSQIGQQSGGKDRDFKKSLTNITQRISQHGAVSTAQDSPQIQKQCVSSSFTKMRLDYLDEVIEEEEDIQAQNNFKNSFLSEEVNKNNQIKHSHFSINEQNEYLFHSFSSENEDDQIQIWRQFQSFLKKLSNPKLNNKTHISLNYKDPKLKLLSSQYNIFIDNKYELNTNMNILFNGIDSLYLGNMLYYFLVQICSFKPKADLIDFLINLLIFMSQNKFQDLTNKIIKLPPFLILNEEDASRIQSAFMNIQIFSSQQKKMQTIINSLGQKEKLTFSQYANTPTKQISLQSRISNRDESGLIQQRNRLASQQKHYLDKKRQEYSSVTKIFSKGLNMLKKNVQNRDSYKNKIVCNYFYKSSQGCKEYIEIEKIKKMPPSTLNIENFSINGLKSVYMICYHNDYFIKGDIDYESIMFVSTSLAFSLREYFYQQYTSQKRFWFSSLLHRTMYLIMDIFVDIDSYFKYDESIDALDRDLRNSKKSNYFFIFMIITLQIIIYILTPIFSFIDIGPYDNDHLSYIIHSIFALYAIVSFVFEIFYMRKVLILTRHLIPDINLVHQNNLIAKVRDYVYEKIMNIQIFNYKDILFYQKVIFSFLSQLDAYQDVCFILVTYHKEDYLIAIFALIVLSYTKFIEIILFFKMIEKTSYSNLFFYNTNIIYEYCQQTYLEGLSSILDVISPHNVIRITDNFFTSILFPKKALGLTINKQIFHRIRKVVTCDLPQILLQILYIFRNMSKQSTTVQLSIALNIISLIKSMYVLLTIKQSVLNQMDFDELSEQKSEFLQEQFLQYQHKEIEMFDQINNNVQQFEDKQQEEQLKSIASSNVNQDKNELLSSSNQQKVVKFEPSIQKATIIQ</sequence>
<keyword evidence="3" id="KW-0472">Membrane</keyword>
<dbReference type="KEGG" id="tet:TTHERM_00457020"/>
<feature type="region of interest" description="Disordered" evidence="2">
    <location>
        <begin position="799"/>
        <end position="855"/>
    </location>
</feature>
<feature type="compositionally biased region" description="Basic and acidic residues" evidence="2">
    <location>
        <begin position="816"/>
        <end position="838"/>
    </location>
</feature>
<dbReference type="EMBL" id="GG662464">
    <property type="protein sequence ID" value="EAS03964.2"/>
    <property type="molecule type" value="Genomic_DNA"/>
</dbReference>
<feature type="transmembrane region" description="Helical" evidence="3">
    <location>
        <begin position="3870"/>
        <end position="3893"/>
    </location>
</feature>
<dbReference type="PANTHER" id="PTHR13318:SF95">
    <property type="entry name" value="F-BOX PROTEIN YLR352W"/>
    <property type="match status" value="1"/>
</dbReference>
<accession>I7M3R7</accession>
<name>I7M3R7_TETTS</name>
<gene>
    <name evidence="4" type="ORF">TTHERM_00457020</name>
</gene>
<dbReference type="GeneID" id="7845306"/>
<dbReference type="GO" id="GO:0019005">
    <property type="term" value="C:SCF ubiquitin ligase complex"/>
    <property type="evidence" value="ECO:0007669"/>
    <property type="project" value="TreeGrafter"/>
</dbReference>
<feature type="compositionally biased region" description="Polar residues" evidence="2">
    <location>
        <begin position="2436"/>
        <end position="2453"/>
    </location>
</feature>
<evidence type="ECO:0000313" key="4">
    <source>
        <dbReference type="EMBL" id="EAS03964.2"/>
    </source>
</evidence>
<organism evidence="4 5">
    <name type="scientific">Tetrahymena thermophila (strain SB210)</name>
    <dbReference type="NCBI Taxonomy" id="312017"/>
    <lineage>
        <taxon>Eukaryota</taxon>
        <taxon>Sar</taxon>
        <taxon>Alveolata</taxon>
        <taxon>Ciliophora</taxon>
        <taxon>Intramacronucleata</taxon>
        <taxon>Oligohymenophorea</taxon>
        <taxon>Hymenostomatida</taxon>
        <taxon>Tetrahymenina</taxon>
        <taxon>Tetrahymenidae</taxon>
        <taxon>Tetrahymena</taxon>
    </lineage>
</organism>
<feature type="compositionally biased region" description="Low complexity" evidence="2">
    <location>
        <begin position="1219"/>
        <end position="1237"/>
    </location>
</feature>
<dbReference type="PANTHER" id="PTHR13318">
    <property type="entry name" value="PARTNER OF PAIRED, ISOFORM B-RELATED"/>
    <property type="match status" value="1"/>
</dbReference>
<dbReference type="GO" id="GO:0031146">
    <property type="term" value="P:SCF-dependent proteasomal ubiquitin-dependent protein catabolic process"/>
    <property type="evidence" value="ECO:0007669"/>
    <property type="project" value="TreeGrafter"/>
</dbReference>
<feature type="transmembrane region" description="Helical" evidence="3">
    <location>
        <begin position="3905"/>
        <end position="3925"/>
    </location>
</feature>
<feature type="region of interest" description="Disordered" evidence="2">
    <location>
        <begin position="1215"/>
        <end position="1237"/>
    </location>
</feature>
<protein>
    <submittedName>
        <fullName evidence="4">Transmembrane protein, putative</fullName>
    </submittedName>
</protein>
<feature type="region of interest" description="Disordered" evidence="2">
    <location>
        <begin position="2431"/>
        <end position="2453"/>
    </location>
</feature>
<dbReference type="RefSeq" id="XP_001024209.2">
    <property type="nucleotide sequence ID" value="XM_001024209.2"/>
</dbReference>
<dbReference type="SUPFAM" id="SSF52047">
    <property type="entry name" value="RNI-like"/>
    <property type="match status" value="1"/>
</dbReference>